<sequence length="326" mass="37544">MSVNFGKCCDPYNDETNHSKSLRVIPKKIHDRFPHLNASANICDKCRKKVKTQTPLENGECAIIIQKMQNKFCDENTPLKKKELMMSFLPDSWSIRKKADFFDTSRRFVQKVVTSSKKSTVSLRTISNNRLPDETVELVRNFYLDDDNSRIMAGMKDTKSVKDSSNQKTHVQKRLVLYNLRELFIKFKDKHSTTKVGFSKFAQIRPSQCVLAGSSGTHSVCVCVHHQNVELMLDGLGISKFTSGRLNNYRDCIPIIVCENPTDDCFLNKCEKCPSIDSFEKLLLQCFDEKSWFNINVGIPPTVVLFKLESRRRKIMSMNWQGFCRN</sequence>
<evidence type="ECO:0000313" key="1">
    <source>
        <dbReference type="EMBL" id="KAJ8688038.1"/>
    </source>
</evidence>
<keyword evidence="2" id="KW-1185">Reference proteome</keyword>
<dbReference type="Proteomes" id="UP001239111">
    <property type="component" value="Chromosome 1"/>
</dbReference>
<protein>
    <submittedName>
        <fullName evidence="1">Uncharacterized protein</fullName>
    </submittedName>
</protein>
<name>A0ACC2PY29_9HYME</name>
<proteinExistence type="predicted"/>
<dbReference type="EMBL" id="CM056741">
    <property type="protein sequence ID" value="KAJ8688038.1"/>
    <property type="molecule type" value="Genomic_DNA"/>
</dbReference>
<comment type="caution">
    <text evidence="1">The sequence shown here is derived from an EMBL/GenBank/DDBJ whole genome shotgun (WGS) entry which is preliminary data.</text>
</comment>
<organism evidence="1 2">
    <name type="scientific">Eretmocerus hayati</name>
    <dbReference type="NCBI Taxonomy" id="131215"/>
    <lineage>
        <taxon>Eukaryota</taxon>
        <taxon>Metazoa</taxon>
        <taxon>Ecdysozoa</taxon>
        <taxon>Arthropoda</taxon>
        <taxon>Hexapoda</taxon>
        <taxon>Insecta</taxon>
        <taxon>Pterygota</taxon>
        <taxon>Neoptera</taxon>
        <taxon>Endopterygota</taxon>
        <taxon>Hymenoptera</taxon>
        <taxon>Apocrita</taxon>
        <taxon>Proctotrupomorpha</taxon>
        <taxon>Chalcidoidea</taxon>
        <taxon>Aphelinidae</taxon>
        <taxon>Aphelininae</taxon>
        <taxon>Eretmocerus</taxon>
    </lineage>
</organism>
<accession>A0ACC2PY29</accession>
<gene>
    <name evidence="1" type="ORF">QAD02_023833</name>
</gene>
<evidence type="ECO:0000313" key="2">
    <source>
        <dbReference type="Proteomes" id="UP001239111"/>
    </source>
</evidence>
<reference evidence="1" key="1">
    <citation type="submission" date="2023-04" db="EMBL/GenBank/DDBJ databases">
        <title>A chromosome-level genome assembly of the parasitoid wasp Eretmocerus hayati.</title>
        <authorList>
            <person name="Zhong Y."/>
            <person name="Liu S."/>
            <person name="Liu Y."/>
        </authorList>
    </citation>
    <scope>NUCLEOTIDE SEQUENCE</scope>
    <source>
        <strain evidence="1">ZJU_SS_LIU_2023</strain>
    </source>
</reference>